<evidence type="ECO:0000313" key="3">
    <source>
        <dbReference type="Proteomes" id="UP001174909"/>
    </source>
</evidence>
<keyword evidence="3" id="KW-1185">Reference proteome</keyword>
<protein>
    <submittedName>
        <fullName evidence="2">Uncharacterized protein</fullName>
    </submittedName>
</protein>
<reference evidence="2" key="1">
    <citation type="submission" date="2023-03" db="EMBL/GenBank/DDBJ databases">
        <authorList>
            <person name="Steffen K."/>
            <person name="Cardenas P."/>
        </authorList>
    </citation>
    <scope>NUCLEOTIDE SEQUENCE</scope>
</reference>
<feature type="transmembrane region" description="Helical" evidence="1">
    <location>
        <begin position="15"/>
        <end position="33"/>
    </location>
</feature>
<evidence type="ECO:0000256" key="1">
    <source>
        <dbReference type="SAM" id="Phobius"/>
    </source>
</evidence>
<evidence type="ECO:0000313" key="2">
    <source>
        <dbReference type="EMBL" id="CAI8014556.1"/>
    </source>
</evidence>
<keyword evidence="1" id="KW-0472">Membrane</keyword>
<dbReference type="EMBL" id="CASHTH010001371">
    <property type="protein sequence ID" value="CAI8014556.1"/>
    <property type="molecule type" value="Genomic_DNA"/>
</dbReference>
<sequence>MSLRHVLLSCAKVRLGIAALSFVGFVVFLVVCLRPPPSMLIPNLPHTGHKLSVVILPTTAATSETNLSRLVLQASLPILAAHLETEFIVVARPGKKVEEAVKPLREKGSHVELVSPQPLPMHTLSQAFNKAHFSQILVYGDDRVPMQQVISELVQPVIGGKVDMAMAEYSDKSSLLSLLSYPIAGHLASSSNSTLFSLHTAVWQKDCHDVSLTASSPSLELLAKCDLDSFSSLALHLPSLHQDHLRILAQVHLLYWQLHPIWCSLLSLVVGVIVLTTVWQAWRKNSVASKKQPSRTLHAIIA</sequence>
<name>A0AA35RQM4_GEOBA</name>
<keyword evidence="1" id="KW-1133">Transmembrane helix</keyword>
<keyword evidence="1" id="KW-0812">Transmembrane</keyword>
<feature type="transmembrane region" description="Helical" evidence="1">
    <location>
        <begin position="261"/>
        <end position="282"/>
    </location>
</feature>
<proteinExistence type="predicted"/>
<accession>A0AA35RQM4</accession>
<gene>
    <name evidence="2" type="ORF">GBAR_LOCUS9076</name>
</gene>
<comment type="caution">
    <text evidence="2">The sequence shown here is derived from an EMBL/GenBank/DDBJ whole genome shotgun (WGS) entry which is preliminary data.</text>
</comment>
<dbReference type="Proteomes" id="UP001174909">
    <property type="component" value="Unassembled WGS sequence"/>
</dbReference>
<dbReference type="AlphaFoldDB" id="A0AA35RQM4"/>
<organism evidence="2 3">
    <name type="scientific">Geodia barretti</name>
    <name type="common">Barrett's horny sponge</name>
    <dbReference type="NCBI Taxonomy" id="519541"/>
    <lineage>
        <taxon>Eukaryota</taxon>
        <taxon>Metazoa</taxon>
        <taxon>Porifera</taxon>
        <taxon>Demospongiae</taxon>
        <taxon>Heteroscleromorpha</taxon>
        <taxon>Tetractinellida</taxon>
        <taxon>Astrophorina</taxon>
        <taxon>Geodiidae</taxon>
        <taxon>Geodia</taxon>
    </lineage>
</organism>